<reference evidence="6" key="1">
    <citation type="journal article" date="2020" name="bioRxiv">
        <title>Genomic and phenotypic heterogeneity of clinical isolates of the human pathogens Aspergillus fumigatus, Aspergillus lentulus and Aspergillus fumigatiaffinis.</title>
        <authorList>
            <person name="dos Santos R.A.C."/>
            <person name="Steenwyk J.L."/>
            <person name="Rivero-Menendez O."/>
            <person name="Mead M.E."/>
            <person name="Silva L.P."/>
            <person name="Bastos R.W."/>
            <person name="Alastruey-Izquierdo A."/>
            <person name="Goldman G.H."/>
            <person name="Rokas A."/>
        </authorList>
    </citation>
    <scope>NUCLEOTIDE SEQUENCE</scope>
    <source>
        <strain evidence="6">CNM-CM6805</strain>
    </source>
</reference>
<sequence>MIEVSAHLGLPPVPTYAATVLWNYRRIGHGNEPLQESNIQTLLSFTGSPEEAGFFGTVLPIEECGAPLIPTMLLAIEAVRKQDTNQLIACLQRATLTLADMTSILPRMYRDCSQSFFYHKLRRFLDGTKSLASVGLPEGVLFEEYNGGRYRKYCGPSNAQSSLFVFVDIVLGVEHDGEDCGQESPGQQSAKSAFLKSAEQEMRLYMPQKHRQFLADVERMPKIKGFVRSRPEDVRLNFEYENCLTALLQLRQAHIQMVARYVVVMAKRGTSLEMVKSDSGGKRNAAGATGTGGTNAIEFLKSVRDSVIQARDA</sequence>
<name>A0A8H4HCK1_9EURO</name>
<dbReference type="PANTHER" id="PTHR28657:SF5">
    <property type="entry name" value="INDOLEAMINE 2,3-DIOXYGENASE"/>
    <property type="match status" value="1"/>
</dbReference>
<dbReference type="EC" id="1.13.11.52" evidence="5"/>
<comment type="function">
    <text evidence="5">Produces N-formyl-kynurenine through the oxidation of tryptophan.</text>
</comment>
<comment type="similarity">
    <text evidence="1 5">Belongs to the indoleamine 2,3-dioxygenase family.</text>
</comment>
<dbReference type="AlphaFoldDB" id="A0A8H4HCK1"/>
<evidence type="ECO:0000313" key="6">
    <source>
        <dbReference type="EMBL" id="KAF4242814.1"/>
    </source>
</evidence>
<dbReference type="SUPFAM" id="SSF140959">
    <property type="entry name" value="Indolic compounds 2,3-dioxygenase-like"/>
    <property type="match status" value="1"/>
</dbReference>
<dbReference type="GO" id="GO:0034354">
    <property type="term" value="P:'de novo' NAD+ biosynthetic process from L-tryptophan"/>
    <property type="evidence" value="ECO:0007669"/>
    <property type="project" value="TreeGrafter"/>
</dbReference>
<evidence type="ECO:0000256" key="3">
    <source>
        <dbReference type="ARBA" id="ARBA00023004"/>
    </source>
</evidence>
<dbReference type="OrthoDB" id="540174at2759"/>
<keyword evidence="5" id="KW-0223">Dioxygenase</keyword>
<evidence type="ECO:0000256" key="2">
    <source>
        <dbReference type="ARBA" id="ARBA00022723"/>
    </source>
</evidence>
<dbReference type="GO" id="GO:0019441">
    <property type="term" value="P:L-tryptophan catabolic process to kynurenine"/>
    <property type="evidence" value="ECO:0007669"/>
    <property type="project" value="UniProtKB-UniRule"/>
</dbReference>
<dbReference type="GO" id="GO:0020037">
    <property type="term" value="F:heme binding"/>
    <property type="evidence" value="ECO:0007669"/>
    <property type="project" value="UniProtKB-UniRule"/>
</dbReference>
<evidence type="ECO:0000313" key="7">
    <source>
        <dbReference type="Proteomes" id="UP000653565"/>
    </source>
</evidence>
<dbReference type="GO" id="GO:0033754">
    <property type="term" value="F:indoleamine 2,3-dioxygenase activity"/>
    <property type="evidence" value="ECO:0007669"/>
    <property type="project" value="UniProtKB-EC"/>
</dbReference>
<keyword evidence="4 5" id="KW-0349">Heme</keyword>
<feature type="binding site" description="proximal binding residue" evidence="4">
    <location>
        <position position="254"/>
    </location>
    <ligand>
        <name>heme b</name>
        <dbReference type="ChEBI" id="CHEBI:60344"/>
    </ligand>
    <ligandPart>
        <name>Fe</name>
        <dbReference type="ChEBI" id="CHEBI:18248"/>
    </ligandPart>
</feature>
<comment type="caution">
    <text evidence="6">The sequence shown here is derived from an EMBL/GenBank/DDBJ whole genome shotgun (WGS) entry which is preliminary data.</text>
</comment>
<dbReference type="Pfam" id="PF01231">
    <property type="entry name" value="IDO"/>
    <property type="match status" value="1"/>
</dbReference>
<evidence type="ECO:0000256" key="1">
    <source>
        <dbReference type="ARBA" id="ARBA00007119"/>
    </source>
</evidence>
<dbReference type="Gene3D" id="1.20.58.480">
    <property type="match status" value="1"/>
</dbReference>
<protein>
    <recommendedName>
        <fullName evidence="5">Indoleamine 2,3-dioxygenase</fullName>
        <ecNumber evidence="5">1.13.11.52</ecNumber>
    </recommendedName>
</protein>
<keyword evidence="2 4" id="KW-0479">Metal-binding</keyword>
<comment type="catalytic activity">
    <reaction evidence="5">
        <text>L-tryptophan + O2 = N-formyl-L-kynurenine</text>
        <dbReference type="Rhea" id="RHEA:24536"/>
        <dbReference type="ChEBI" id="CHEBI:15379"/>
        <dbReference type="ChEBI" id="CHEBI:57912"/>
        <dbReference type="ChEBI" id="CHEBI:58629"/>
    </reaction>
</comment>
<accession>A0A8H4HCK1</accession>
<keyword evidence="5" id="KW-0560">Oxidoreductase</keyword>
<dbReference type="PANTHER" id="PTHR28657">
    <property type="entry name" value="INDOLEAMINE 2,3-DIOXYGENASE"/>
    <property type="match status" value="1"/>
</dbReference>
<reference evidence="6" key="2">
    <citation type="submission" date="2020-04" db="EMBL/GenBank/DDBJ databases">
        <authorList>
            <person name="Santos R.A.C."/>
            <person name="Steenwyk J.L."/>
            <person name="Rivero-Menendez O."/>
            <person name="Mead M.E."/>
            <person name="Silva L.P."/>
            <person name="Bastos R.W."/>
            <person name="Alastruey-Izquierdo A."/>
            <person name="Goldman G.H."/>
            <person name="Rokas A."/>
        </authorList>
    </citation>
    <scope>NUCLEOTIDE SEQUENCE</scope>
    <source>
        <strain evidence="6">CNM-CM6805</strain>
    </source>
</reference>
<dbReference type="Proteomes" id="UP000653565">
    <property type="component" value="Unassembled WGS sequence"/>
</dbReference>
<gene>
    <name evidence="6" type="ORF">CNMCM6805_002438</name>
</gene>
<dbReference type="EMBL" id="JAAAPX010000015">
    <property type="protein sequence ID" value="KAF4242814.1"/>
    <property type="molecule type" value="Genomic_DNA"/>
</dbReference>
<dbReference type="GO" id="GO:0005737">
    <property type="term" value="C:cytoplasm"/>
    <property type="evidence" value="ECO:0007669"/>
    <property type="project" value="TreeGrafter"/>
</dbReference>
<keyword evidence="3 4" id="KW-0408">Iron</keyword>
<dbReference type="GO" id="GO:0046872">
    <property type="term" value="F:metal ion binding"/>
    <property type="evidence" value="ECO:0007669"/>
    <property type="project" value="UniProtKB-UniRule"/>
</dbReference>
<keyword evidence="7" id="KW-1185">Reference proteome</keyword>
<proteinExistence type="inferred from homology"/>
<dbReference type="InterPro" id="IPR000898">
    <property type="entry name" value="Indolamine_dOase"/>
</dbReference>
<organism evidence="6 7">
    <name type="scientific">Aspergillus fumigatiaffinis</name>
    <dbReference type="NCBI Taxonomy" id="340414"/>
    <lineage>
        <taxon>Eukaryota</taxon>
        <taxon>Fungi</taxon>
        <taxon>Dikarya</taxon>
        <taxon>Ascomycota</taxon>
        <taxon>Pezizomycotina</taxon>
        <taxon>Eurotiomycetes</taxon>
        <taxon>Eurotiomycetidae</taxon>
        <taxon>Eurotiales</taxon>
        <taxon>Aspergillaceae</taxon>
        <taxon>Aspergillus</taxon>
        <taxon>Aspergillus subgen. Fumigati</taxon>
    </lineage>
</organism>
<evidence type="ECO:0000256" key="4">
    <source>
        <dbReference type="PIRSR" id="PIRSR600898-1"/>
    </source>
</evidence>
<evidence type="ECO:0000256" key="5">
    <source>
        <dbReference type="RuleBase" id="RU369119"/>
    </source>
</evidence>
<dbReference type="InterPro" id="IPR037217">
    <property type="entry name" value="Trp/Indoleamine_2_3_dOase-like"/>
</dbReference>